<dbReference type="SUPFAM" id="SSF52266">
    <property type="entry name" value="SGNH hydrolase"/>
    <property type="match status" value="1"/>
</dbReference>
<dbReference type="Gene3D" id="3.40.50.1110">
    <property type="entry name" value="SGNH hydrolase"/>
    <property type="match status" value="1"/>
</dbReference>
<dbReference type="GO" id="GO:0004622">
    <property type="term" value="F:phosphatidylcholine lysophospholipase activity"/>
    <property type="evidence" value="ECO:0007669"/>
    <property type="project" value="TreeGrafter"/>
</dbReference>
<dbReference type="STRING" id="1221500.ABE65_009615"/>
<dbReference type="Proteomes" id="UP000076623">
    <property type="component" value="Chromosome"/>
</dbReference>
<proteinExistence type="predicted"/>
<protein>
    <recommendedName>
        <fullName evidence="1">SGNH hydrolase-type esterase domain-containing protein</fullName>
    </recommendedName>
</protein>
<name>A0A160ILI1_9BACL</name>
<evidence type="ECO:0000259" key="1">
    <source>
        <dbReference type="Pfam" id="PF13472"/>
    </source>
</evidence>
<dbReference type="InterPro" id="IPR051532">
    <property type="entry name" value="Ester_Hydrolysis_Enzymes"/>
</dbReference>
<feature type="domain" description="SGNH hydrolase-type esterase" evidence="1">
    <location>
        <begin position="14"/>
        <end position="204"/>
    </location>
</feature>
<evidence type="ECO:0000313" key="3">
    <source>
        <dbReference type="Proteomes" id="UP000076623"/>
    </source>
</evidence>
<accession>A0A160ILI1</accession>
<keyword evidence="3" id="KW-1185">Reference proteome</keyword>
<dbReference type="Pfam" id="PF13472">
    <property type="entry name" value="Lipase_GDSL_2"/>
    <property type="match status" value="1"/>
</dbReference>
<dbReference type="PANTHER" id="PTHR30383">
    <property type="entry name" value="THIOESTERASE 1/PROTEASE 1/LYSOPHOSPHOLIPASE L1"/>
    <property type="match status" value="1"/>
</dbReference>
<dbReference type="InterPro" id="IPR013830">
    <property type="entry name" value="SGNH_hydro"/>
</dbReference>
<organism evidence="2 3">
    <name type="scientific">Fictibacillus phosphorivorans</name>
    <dbReference type="NCBI Taxonomy" id="1221500"/>
    <lineage>
        <taxon>Bacteria</taxon>
        <taxon>Bacillati</taxon>
        <taxon>Bacillota</taxon>
        <taxon>Bacilli</taxon>
        <taxon>Bacillales</taxon>
        <taxon>Fictibacillaceae</taxon>
        <taxon>Fictibacillus</taxon>
    </lineage>
</organism>
<dbReference type="AlphaFoldDB" id="A0A160ILI1"/>
<evidence type="ECO:0000313" key="2">
    <source>
        <dbReference type="EMBL" id="ANC77043.1"/>
    </source>
</evidence>
<sequence length="218" mass="25147">MSDDHTSYEWMLTAIGDSLTVGVGAPVFGKGYVGRYVNFTQTTFDKQILVKNFAVTGTTSEEILKSLKEKEIKWAIKNSKIILITAGGNDLIQAAFKYMFTKEEDLIYHALENCKKNLNKIFKKIYKIKKNSTDPFIIRICTLYNPYFKWSKAMQWVNMFNDLIKSYEKMPYVKVADLYSVFMGRESELVCFDTIHPNKKGYQVIAVSLFDLGFPEIE</sequence>
<dbReference type="InterPro" id="IPR036514">
    <property type="entry name" value="SGNH_hydro_sf"/>
</dbReference>
<dbReference type="RefSeq" id="WP_082861369.1">
    <property type="nucleotide sequence ID" value="NZ_CP015378.1"/>
</dbReference>
<reference evidence="2 3" key="1">
    <citation type="submission" date="2016-04" db="EMBL/GenBank/DDBJ databases">
        <title>Complete genome sequence of Fictibacillus phosphorivorans G25-29, a strain toxic to nematodes.</title>
        <authorList>
            <person name="Zheng Z."/>
        </authorList>
    </citation>
    <scope>NUCLEOTIDE SEQUENCE [LARGE SCALE GENOMIC DNA]</scope>
    <source>
        <strain evidence="2 3">G25-29</strain>
    </source>
</reference>
<gene>
    <name evidence="2" type="ORF">ABE65_009615</name>
</gene>
<dbReference type="PANTHER" id="PTHR30383:SF27">
    <property type="entry name" value="SPORE GERMINATION LIPASE LIPC"/>
    <property type="match status" value="1"/>
</dbReference>
<dbReference type="EMBL" id="CP015378">
    <property type="protein sequence ID" value="ANC77043.1"/>
    <property type="molecule type" value="Genomic_DNA"/>
</dbReference>
<dbReference type="KEGG" id="fpn:ABE65_009615"/>